<feature type="compositionally biased region" description="Low complexity" evidence="1">
    <location>
        <begin position="180"/>
        <end position="191"/>
    </location>
</feature>
<name>A0ABQ0L1P4_MYCCL</name>
<feature type="compositionally biased region" description="Acidic residues" evidence="1">
    <location>
        <begin position="430"/>
        <end position="440"/>
    </location>
</feature>
<evidence type="ECO:0000256" key="1">
    <source>
        <dbReference type="SAM" id="MobiDB-lite"/>
    </source>
</evidence>
<gene>
    <name evidence="2" type="ORF">MCHLO_02672</name>
</gene>
<keyword evidence="3" id="KW-1185">Reference proteome</keyword>
<feature type="compositionally biased region" description="Basic and acidic residues" evidence="1">
    <location>
        <begin position="70"/>
        <end position="92"/>
    </location>
</feature>
<protein>
    <submittedName>
        <fullName evidence="2">Uncharacterized protein</fullName>
    </submittedName>
</protein>
<accession>A0ABQ0L1P4</accession>
<sequence>MSMPPPPGQRSGVSTRPGNRNAHPGIKAGLAVENAPHRRSKQEMEAAAAQEARERAAKEKAAAAGVARVAELEDKNRRLDQTRRKEARDKAPAKPTPKATPTVSAKPPVVPKPRQATPPSTAPSRTPSPPAEENAGRAGGDEDANSTASSPRPGNGDSDDYMDEDPPPHDESSDDEPEIVVKPAKKAPVVARADVHAQRRTKDTTGTPTIEQPQKRRASDAQAPAAKKARAGAKLSGFAPPPKKKSPVPVPDADAELGSRSGGYALDDDDGEEAEHPAKKVSMGKRMGKPKVVAVRVTQKSLRDGDDRWHFSHAPCSEHTLKYDFLPLMKDTYGVLHPWENPTTQHVQGGLDPVFGRRKYVAKTGEVWMGLVANGVTAWRRQKVDAAKEAFEGLIAFNWEEKKRRKTENAEIRAAREARDERRENGEPPLEGDDDDTAFEELPEPQFDLTTKQGIADMVEDQLSIAPGEPVGKTRVFHWETITETDKGTRKRGFFTTALILQTFASHLTALDAIPAQYADARSDEPHYGALLLSVQAVEFVLRAWATGEWVTPSRANAFSFENWGDIPGTVNEHRASTFLPTLKGWSPEMWGKFMERASEWKALPKKKRRSSRASSAASSEAAMSEEYTPAPAFIVVDDDDDE</sequence>
<feature type="region of interest" description="Disordered" evidence="1">
    <location>
        <begin position="406"/>
        <end position="440"/>
    </location>
</feature>
<organism evidence="2 3">
    <name type="scientific">Mycena chlorophos</name>
    <name type="common">Agaric fungus</name>
    <name type="synonym">Agaricus chlorophos</name>
    <dbReference type="NCBI Taxonomy" id="658473"/>
    <lineage>
        <taxon>Eukaryota</taxon>
        <taxon>Fungi</taxon>
        <taxon>Dikarya</taxon>
        <taxon>Basidiomycota</taxon>
        <taxon>Agaricomycotina</taxon>
        <taxon>Agaricomycetes</taxon>
        <taxon>Agaricomycetidae</taxon>
        <taxon>Agaricales</taxon>
        <taxon>Marasmiineae</taxon>
        <taxon>Mycenaceae</taxon>
        <taxon>Mycena</taxon>
    </lineage>
</organism>
<evidence type="ECO:0000313" key="2">
    <source>
        <dbReference type="EMBL" id="GAT45079.1"/>
    </source>
</evidence>
<feature type="compositionally biased region" description="Basic and acidic residues" evidence="1">
    <location>
        <begin position="193"/>
        <end position="203"/>
    </location>
</feature>
<dbReference type="Proteomes" id="UP000815677">
    <property type="component" value="Unassembled WGS sequence"/>
</dbReference>
<feature type="compositionally biased region" description="Low complexity" evidence="1">
    <location>
        <begin position="613"/>
        <end position="625"/>
    </location>
</feature>
<feature type="region of interest" description="Disordered" evidence="1">
    <location>
        <begin position="1"/>
        <end position="287"/>
    </location>
</feature>
<feature type="compositionally biased region" description="Basic and acidic residues" evidence="1">
    <location>
        <begin position="51"/>
        <end position="61"/>
    </location>
</feature>
<feature type="compositionally biased region" description="Basic and acidic residues" evidence="1">
    <location>
        <begin position="406"/>
        <end position="426"/>
    </location>
</feature>
<feature type="region of interest" description="Disordered" evidence="1">
    <location>
        <begin position="604"/>
        <end position="625"/>
    </location>
</feature>
<evidence type="ECO:0000313" key="3">
    <source>
        <dbReference type="Proteomes" id="UP000815677"/>
    </source>
</evidence>
<reference evidence="2" key="1">
    <citation type="submission" date="2014-09" db="EMBL/GenBank/DDBJ databases">
        <title>Genome sequence of the luminous mushroom Mycena chlorophos for searching fungal bioluminescence genes.</title>
        <authorList>
            <person name="Tanaka Y."/>
            <person name="Kasuga D."/>
            <person name="Oba Y."/>
            <person name="Hase S."/>
            <person name="Sato K."/>
            <person name="Oba Y."/>
            <person name="Sakakibara Y."/>
        </authorList>
    </citation>
    <scope>NUCLEOTIDE SEQUENCE</scope>
</reference>
<proteinExistence type="predicted"/>
<feature type="compositionally biased region" description="Low complexity" evidence="1">
    <location>
        <begin position="96"/>
        <end position="107"/>
    </location>
</feature>
<dbReference type="EMBL" id="DF840704">
    <property type="protein sequence ID" value="GAT45079.1"/>
    <property type="molecule type" value="Genomic_DNA"/>
</dbReference>